<dbReference type="InterPro" id="IPR038718">
    <property type="entry name" value="SNF2-like_sf"/>
</dbReference>
<keyword evidence="2" id="KW-1185">Reference proteome</keyword>
<organism evidence="1 2">
    <name type="scientific">Wolfiporia cocos (strain MD-104)</name>
    <name type="common">Brown rot fungus</name>
    <dbReference type="NCBI Taxonomy" id="742152"/>
    <lineage>
        <taxon>Eukaryota</taxon>
        <taxon>Fungi</taxon>
        <taxon>Dikarya</taxon>
        <taxon>Basidiomycota</taxon>
        <taxon>Agaricomycotina</taxon>
        <taxon>Agaricomycetes</taxon>
        <taxon>Polyporales</taxon>
        <taxon>Phaeolaceae</taxon>
        <taxon>Wolfiporia</taxon>
    </lineage>
</organism>
<dbReference type="Proteomes" id="UP000218811">
    <property type="component" value="Unassembled WGS sequence"/>
</dbReference>
<dbReference type="InterPro" id="IPR027417">
    <property type="entry name" value="P-loop_NTPase"/>
</dbReference>
<feature type="non-terminal residue" evidence="1">
    <location>
        <position position="1"/>
    </location>
</feature>
<dbReference type="SUPFAM" id="SSF52540">
    <property type="entry name" value="P-loop containing nucleoside triphosphate hydrolases"/>
    <property type="match status" value="1"/>
</dbReference>
<proteinExistence type="predicted"/>
<dbReference type="EMBL" id="KB468113">
    <property type="protein sequence ID" value="PCH41826.1"/>
    <property type="molecule type" value="Genomic_DNA"/>
</dbReference>
<name>A0A2H3JI18_WOLCO</name>
<feature type="non-terminal residue" evidence="1">
    <location>
        <position position="259"/>
    </location>
</feature>
<accession>A0A2H3JI18</accession>
<evidence type="ECO:0000313" key="2">
    <source>
        <dbReference type="Proteomes" id="UP000218811"/>
    </source>
</evidence>
<dbReference type="AlphaFoldDB" id="A0A2H3JI18"/>
<protein>
    <recommendedName>
        <fullName evidence="3">SNF2 N-terminal domain-containing protein</fullName>
    </recommendedName>
</protein>
<gene>
    <name evidence="1" type="ORF">WOLCODRAFT_51041</name>
</gene>
<evidence type="ECO:0008006" key="3">
    <source>
        <dbReference type="Google" id="ProtNLM"/>
    </source>
</evidence>
<dbReference type="STRING" id="742152.A0A2H3JI18"/>
<reference evidence="1 2" key="1">
    <citation type="journal article" date="2012" name="Science">
        <title>The Paleozoic origin of enzymatic lignin decomposition reconstructed from 31 fungal genomes.</title>
        <authorList>
            <person name="Floudas D."/>
            <person name="Binder M."/>
            <person name="Riley R."/>
            <person name="Barry K."/>
            <person name="Blanchette R.A."/>
            <person name="Henrissat B."/>
            <person name="Martinez A.T."/>
            <person name="Otillar R."/>
            <person name="Spatafora J.W."/>
            <person name="Yadav J.S."/>
            <person name="Aerts A."/>
            <person name="Benoit I."/>
            <person name="Boyd A."/>
            <person name="Carlson A."/>
            <person name="Copeland A."/>
            <person name="Coutinho P.M."/>
            <person name="de Vries R.P."/>
            <person name="Ferreira P."/>
            <person name="Findley K."/>
            <person name="Foster B."/>
            <person name="Gaskell J."/>
            <person name="Glotzer D."/>
            <person name="Gorecki P."/>
            <person name="Heitman J."/>
            <person name="Hesse C."/>
            <person name="Hori C."/>
            <person name="Igarashi K."/>
            <person name="Jurgens J.A."/>
            <person name="Kallen N."/>
            <person name="Kersten P."/>
            <person name="Kohler A."/>
            <person name="Kuees U."/>
            <person name="Kumar T.K.A."/>
            <person name="Kuo A."/>
            <person name="LaButti K."/>
            <person name="Larrondo L.F."/>
            <person name="Lindquist E."/>
            <person name="Ling A."/>
            <person name="Lombard V."/>
            <person name="Lucas S."/>
            <person name="Lundell T."/>
            <person name="Martin R."/>
            <person name="McLaughlin D.J."/>
            <person name="Morgenstern I."/>
            <person name="Morin E."/>
            <person name="Murat C."/>
            <person name="Nagy L.G."/>
            <person name="Nolan M."/>
            <person name="Ohm R.A."/>
            <person name="Patyshakuliyeva A."/>
            <person name="Rokas A."/>
            <person name="Ruiz-Duenas F.J."/>
            <person name="Sabat G."/>
            <person name="Salamov A."/>
            <person name="Samejima M."/>
            <person name="Schmutz J."/>
            <person name="Slot J.C."/>
            <person name="St John F."/>
            <person name="Stenlid J."/>
            <person name="Sun H."/>
            <person name="Sun S."/>
            <person name="Syed K."/>
            <person name="Tsang A."/>
            <person name="Wiebenga A."/>
            <person name="Young D."/>
            <person name="Pisabarro A."/>
            <person name="Eastwood D.C."/>
            <person name="Martin F."/>
            <person name="Cullen D."/>
            <person name="Grigoriev I.V."/>
            <person name="Hibbett D.S."/>
        </authorList>
    </citation>
    <scope>NUCLEOTIDE SEQUENCE [LARGE SCALE GENOMIC DNA]</scope>
    <source>
        <strain evidence="1 2">MD-104</strain>
    </source>
</reference>
<sequence length="259" mass="29577">GEFDLIPYMGPQGSRKTFWMELQAQCKHDPCLCIFLMTHTAVKADLEVCFDTSNPYVPKITSRVFARHLSNTIHGHVFGTIIVNEAHIAQNPKMTLVAINNLWRMSSGTVMAMTATPLLTCPGDLWNLGHLMGMEGFSEEKLEDLKAMERDLSLALHWDLSSVLHRDRQRLKQLEQSNEVLDRIAHRWSMHAKSAYLSVVAEKMETLHNQFAGSIVRQVVNSLDFKGDPISGLPMYHEHIIQRPLLEWEQPFFDMVAHD</sequence>
<dbReference type="Gene3D" id="3.40.50.10810">
    <property type="entry name" value="Tandem AAA-ATPase domain"/>
    <property type="match status" value="1"/>
</dbReference>
<dbReference type="OrthoDB" id="2803633at2759"/>
<evidence type="ECO:0000313" key="1">
    <source>
        <dbReference type="EMBL" id="PCH41826.1"/>
    </source>
</evidence>